<dbReference type="Pfam" id="PF13692">
    <property type="entry name" value="Glyco_trans_1_4"/>
    <property type="match status" value="1"/>
</dbReference>
<dbReference type="SUPFAM" id="SSF53756">
    <property type="entry name" value="UDP-Glycosyltransferase/glycogen phosphorylase"/>
    <property type="match status" value="1"/>
</dbReference>
<evidence type="ECO:0008006" key="3">
    <source>
        <dbReference type="Google" id="ProtNLM"/>
    </source>
</evidence>
<dbReference type="Proteomes" id="UP000249260">
    <property type="component" value="Unassembled WGS sequence"/>
</dbReference>
<organism evidence="1 2">
    <name type="scientific">Paenibacillus montanisoli</name>
    <dbReference type="NCBI Taxonomy" id="2081970"/>
    <lineage>
        <taxon>Bacteria</taxon>
        <taxon>Bacillati</taxon>
        <taxon>Bacillota</taxon>
        <taxon>Bacilli</taxon>
        <taxon>Bacillales</taxon>
        <taxon>Paenibacillaceae</taxon>
        <taxon>Paenibacillus</taxon>
    </lineage>
</organism>
<accession>A0A328TUL9</accession>
<protein>
    <recommendedName>
        <fullName evidence="3">Glycosyltransferase subfamily 4-like N-terminal domain-containing protein</fullName>
    </recommendedName>
</protein>
<sequence length="419" mass="48219">MKTILFLVGEKLSANGICADAVMNEFSSMGYKVLCITNEEYKSSKSEISNGIHIVRIKPRLTYRMNNWCNNNTGAISWIVRKLSFVLNKFKLILSIPTWPLISPMYAFRFYRAASKMYNTSDFDCIIPIYTQIDTIIAGYFLKKKHPELKFVPYFLDSLSGGYGPKKFSKNWIVTRGIKWERRLLKNADKIIVMKASQEHHDLYTKNEGYYSRMRILDIPLLTSFKSNNNSPSSKILDTNQINLVYVGSIPIHIRNPKYILEVFSRLNIDNCTLTLIGTNTCPDLIKEAQKNSTKNRIRVINSIPHAEVISVLRDADFLINIGNNISTMVPSKIFEYMTTGKPIISTYPIENEPSLSYLKQYPLSLLLNENREQINEDTLKLENFIQNSRGKSVNLQGLKESMYYNTPQAFVKEIETLF</sequence>
<name>A0A328TUL9_9BACL</name>
<dbReference type="Gene3D" id="3.40.50.2000">
    <property type="entry name" value="Glycogen Phosphorylase B"/>
    <property type="match status" value="2"/>
</dbReference>
<dbReference type="RefSeq" id="WP_112884799.1">
    <property type="nucleotide sequence ID" value="NZ_QLUW01000005.1"/>
</dbReference>
<evidence type="ECO:0000313" key="1">
    <source>
        <dbReference type="EMBL" id="RAP74010.1"/>
    </source>
</evidence>
<dbReference type="OrthoDB" id="9813214at2"/>
<proteinExistence type="predicted"/>
<gene>
    <name evidence="1" type="ORF">DL346_23325</name>
</gene>
<evidence type="ECO:0000313" key="2">
    <source>
        <dbReference type="Proteomes" id="UP000249260"/>
    </source>
</evidence>
<dbReference type="EMBL" id="QLUW01000005">
    <property type="protein sequence ID" value="RAP74010.1"/>
    <property type="molecule type" value="Genomic_DNA"/>
</dbReference>
<dbReference type="AlphaFoldDB" id="A0A328TUL9"/>
<reference evidence="1 2" key="1">
    <citation type="submission" date="2018-06" db="EMBL/GenBank/DDBJ databases">
        <title>Paenibacillus montanisoli sp. nov., isolated from mountain area soil.</title>
        <authorList>
            <person name="Wu M."/>
        </authorList>
    </citation>
    <scope>NUCLEOTIDE SEQUENCE [LARGE SCALE GENOMIC DNA]</scope>
    <source>
        <strain evidence="1 2">RA17</strain>
    </source>
</reference>
<comment type="caution">
    <text evidence="1">The sequence shown here is derived from an EMBL/GenBank/DDBJ whole genome shotgun (WGS) entry which is preliminary data.</text>
</comment>
<keyword evidence="2" id="KW-1185">Reference proteome</keyword>